<proteinExistence type="predicted"/>
<reference evidence="2" key="1">
    <citation type="submission" date="2008-04" db="EMBL/GenBank/DDBJ databases">
        <title>Draft genome sequence of Providencia stuartii (ATCC 25827).</title>
        <authorList>
            <person name="Sudarsanam P."/>
            <person name="Ley R."/>
            <person name="Guruge J."/>
            <person name="Turnbaugh P.J."/>
            <person name="Mahowald M."/>
            <person name="Liep D."/>
            <person name="Gordon J."/>
        </authorList>
    </citation>
    <scope>NUCLEOTIDE SEQUENCE [LARGE SCALE GENOMIC DNA]</scope>
    <source>
        <strain evidence="2">ATCC 25827</strain>
    </source>
</reference>
<gene>
    <name evidence="1" type="ORF">PROSTU_01174</name>
</gene>
<comment type="caution">
    <text evidence="1">The sequence shown here is derived from an EMBL/GenBank/DDBJ whole genome shotgun (WGS) entry which is preliminary data.</text>
</comment>
<organism evidence="1 2">
    <name type="scientific">Providencia stuartii ATCC 25827</name>
    <dbReference type="NCBI Taxonomy" id="471874"/>
    <lineage>
        <taxon>Bacteria</taxon>
        <taxon>Pseudomonadati</taxon>
        <taxon>Pseudomonadota</taxon>
        <taxon>Gammaproteobacteria</taxon>
        <taxon>Enterobacterales</taxon>
        <taxon>Morganellaceae</taxon>
        <taxon>Providencia</taxon>
    </lineage>
</organism>
<dbReference type="Proteomes" id="UP000004506">
    <property type="component" value="Unassembled WGS sequence"/>
</dbReference>
<evidence type="ECO:0000313" key="1">
    <source>
        <dbReference type="EMBL" id="EDU60640.1"/>
    </source>
</evidence>
<dbReference type="AlphaFoldDB" id="A0AA86YMK0"/>
<reference evidence="2" key="2">
    <citation type="submission" date="2008-04" db="EMBL/GenBank/DDBJ databases">
        <title>Draft genome sequence of Providencia stuartii(ATCC 25827).</title>
        <authorList>
            <person name="Sudarsanam P."/>
            <person name="Ley R."/>
            <person name="Guruge J."/>
            <person name="Turnbaugh P.J."/>
            <person name="Mahowald M."/>
            <person name="Liep D."/>
            <person name="Gordon J."/>
        </authorList>
    </citation>
    <scope>NUCLEOTIDE SEQUENCE [LARGE SCALE GENOMIC DNA]</scope>
    <source>
        <strain evidence="2">ATCC 25827</strain>
    </source>
</reference>
<sequence length="109" mass="12286">MVMREKFDDLGTLVGGSLSEAQKSLFINLQKHMVQAEKRMYSKNECNISVSDIDNFLDIKARLDEDIYSQVDKIIKNVVAIKLKAGINDTFLVASTSICDKTLIMEIVK</sequence>
<accession>A0AA86YMK0</accession>
<protein>
    <submittedName>
        <fullName evidence="1">Uncharacterized protein</fullName>
    </submittedName>
</protein>
<dbReference type="EMBL" id="ABJD02000099">
    <property type="protein sequence ID" value="EDU60640.1"/>
    <property type="molecule type" value="Genomic_DNA"/>
</dbReference>
<evidence type="ECO:0000313" key="2">
    <source>
        <dbReference type="Proteomes" id="UP000004506"/>
    </source>
</evidence>
<reference evidence="1 2" key="3">
    <citation type="submission" date="2008-05" db="EMBL/GenBank/DDBJ databases">
        <authorList>
            <person name="Fulton L."/>
            <person name="Clifton S."/>
            <person name="Fulton B."/>
            <person name="Xu J."/>
            <person name="Minx P."/>
            <person name="Pepin K.H."/>
            <person name="Johnson M."/>
            <person name="Thiruvilangam P."/>
            <person name="Bhonagiri V."/>
            <person name="Nash W.E."/>
            <person name="Mardis E.R."/>
            <person name="Wilson R.K."/>
        </authorList>
    </citation>
    <scope>NUCLEOTIDE SEQUENCE [LARGE SCALE GENOMIC DNA]</scope>
    <source>
        <strain evidence="1 2">ATCC 25827</strain>
    </source>
</reference>
<name>A0AA86YMK0_PROST</name>